<dbReference type="Pfam" id="PF02669">
    <property type="entry name" value="KdpC"/>
    <property type="match status" value="1"/>
</dbReference>
<comment type="function">
    <text evidence="11">Part of the high-affinity ATP-driven potassium transport (or Kdp) system, which catalyzes the hydrolysis of ATP coupled with the electrogenic transport of potassium into the cytoplasm. This subunit acts as a catalytic chaperone that increases the ATP-binding affinity of the ATP-hydrolyzing subunit KdpB by the formation of a transient KdpB/KdpC/ATP ternary complex.</text>
</comment>
<dbReference type="PANTHER" id="PTHR30042">
    <property type="entry name" value="POTASSIUM-TRANSPORTING ATPASE C CHAIN"/>
    <property type="match status" value="1"/>
</dbReference>
<comment type="similarity">
    <text evidence="11">Belongs to the KdpC family.</text>
</comment>
<keyword evidence="1 11" id="KW-0813">Transport</keyword>
<dbReference type="PANTHER" id="PTHR30042:SF2">
    <property type="entry name" value="POTASSIUM-TRANSPORTING ATPASE KDPC SUBUNIT"/>
    <property type="match status" value="1"/>
</dbReference>
<reference evidence="12" key="1">
    <citation type="journal article" date="2020" name="mSystems">
        <title>Genome- and Community-Level Interaction Insights into Carbon Utilization and Element Cycling Functions of Hydrothermarchaeota in Hydrothermal Sediment.</title>
        <authorList>
            <person name="Zhou Z."/>
            <person name="Liu Y."/>
            <person name="Xu W."/>
            <person name="Pan J."/>
            <person name="Luo Z.H."/>
            <person name="Li M."/>
        </authorList>
    </citation>
    <scope>NUCLEOTIDE SEQUENCE [LARGE SCALE GENOMIC DNA]</scope>
    <source>
        <strain evidence="12">SpSt-897</strain>
    </source>
</reference>
<evidence type="ECO:0000256" key="9">
    <source>
        <dbReference type="ARBA" id="ARBA00023065"/>
    </source>
</evidence>
<keyword evidence="10 11" id="KW-0472">Membrane</keyword>
<comment type="subunit">
    <text evidence="11">The system is composed of three essential subunits: KdpA, KdpB and KdpC.</text>
</comment>
<dbReference type="PIRSF" id="PIRSF001296">
    <property type="entry name" value="K_ATPase_KdpC"/>
    <property type="match status" value="1"/>
</dbReference>
<dbReference type="GO" id="GO:0008556">
    <property type="term" value="F:P-type potassium transmembrane transporter activity"/>
    <property type="evidence" value="ECO:0007669"/>
    <property type="project" value="InterPro"/>
</dbReference>
<dbReference type="InterPro" id="IPR003820">
    <property type="entry name" value="KdpC"/>
</dbReference>
<evidence type="ECO:0000256" key="11">
    <source>
        <dbReference type="HAMAP-Rule" id="MF_00276"/>
    </source>
</evidence>
<sequence length="198" mass="21127">MTIQKLLGEIKAAALMALGLLILLCGVYPLAVWGLAQVAFPDRANGSLVKVRGQVVGSRLLAQNFAGPHYFHPRPSAAGATGYDGASSGGSNLGPLSRKLINQVRERAERYRAENNLPAGTPVPADAVTASASGLDPHISLRNAELQAVRVARARDLGDQEVKSLIRQFTEGPDLGLFGEPRVNVLHLNLSLDRRPPR</sequence>
<comment type="caution">
    <text evidence="12">The sequence shown here is derived from an EMBL/GenBank/DDBJ whole genome shotgun (WGS) entry which is preliminary data.</text>
</comment>
<gene>
    <name evidence="11 12" type="primary">kdpC</name>
    <name evidence="12" type="ORF">ENW96_05105</name>
</gene>
<evidence type="ECO:0000256" key="3">
    <source>
        <dbReference type="ARBA" id="ARBA00022538"/>
    </source>
</evidence>
<dbReference type="AlphaFoldDB" id="A0A7C3V4P4"/>
<keyword evidence="2 11" id="KW-1003">Cell membrane</keyword>
<proteinExistence type="inferred from homology"/>
<evidence type="ECO:0000313" key="12">
    <source>
        <dbReference type="EMBL" id="HGF33755.1"/>
    </source>
</evidence>
<keyword evidence="6 11" id="KW-0067">ATP-binding</keyword>
<dbReference type="NCBIfam" id="TIGR00681">
    <property type="entry name" value="kdpC"/>
    <property type="match status" value="1"/>
</dbReference>
<evidence type="ECO:0000256" key="2">
    <source>
        <dbReference type="ARBA" id="ARBA00022475"/>
    </source>
</evidence>
<dbReference type="HAMAP" id="MF_00276">
    <property type="entry name" value="KdpC"/>
    <property type="match status" value="1"/>
</dbReference>
<keyword evidence="7 11" id="KW-0630">Potassium</keyword>
<name>A0A7C3V4P4_9BACT</name>
<evidence type="ECO:0000256" key="7">
    <source>
        <dbReference type="ARBA" id="ARBA00022958"/>
    </source>
</evidence>
<keyword evidence="3 11" id="KW-0633">Potassium transport</keyword>
<evidence type="ECO:0000256" key="6">
    <source>
        <dbReference type="ARBA" id="ARBA00022840"/>
    </source>
</evidence>
<keyword evidence="9 11" id="KW-0406">Ion transport</keyword>
<accession>A0A7C3V4P4</accession>
<evidence type="ECO:0000256" key="10">
    <source>
        <dbReference type="ARBA" id="ARBA00023136"/>
    </source>
</evidence>
<dbReference type="NCBIfam" id="NF001454">
    <property type="entry name" value="PRK00315.1"/>
    <property type="match status" value="1"/>
</dbReference>
<feature type="transmembrane region" description="Helical" evidence="11">
    <location>
        <begin position="12"/>
        <end position="36"/>
    </location>
</feature>
<evidence type="ECO:0000256" key="8">
    <source>
        <dbReference type="ARBA" id="ARBA00022989"/>
    </source>
</evidence>
<evidence type="ECO:0000256" key="5">
    <source>
        <dbReference type="ARBA" id="ARBA00022741"/>
    </source>
</evidence>
<evidence type="ECO:0000256" key="1">
    <source>
        <dbReference type="ARBA" id="ARBA00022448"/>
    </source>
</evidence>
<dbReference type="GO" id="GO:0005524">
    <property type="term" value="F:ATP binding"/>
    <property type="evidence" value="ECO:0007669"/>
    <property type="project" value="UniProtKB-UniRule"/>
</dbReference>
<protein>
    <recommendedName>
        <fullName evidence="11">Potassium-transporting ATPase KdpC subunit</fullName>
    </recommendedName>
    <alternativeName>
        <fullName evidence="11">ATP phosphohydrolase [potassium-transporting] C chain</fullName>
    </alternativeName>
    <alternativeName>
        <fullName evidence="11">Potassium-binding and translocating subunit C</fullName>
    </alternativeName>
    <alternativeName>
        <fullName evidence="11">Potassium-translocating ATPase C chain</fullName>
    </alternativeName>
</protein>
<dbReference type="EMBL" id="DTMF01000133">
    <property type="protein sequence ID" value="HGF33755.1"/>
    <property type="molecule type" value="Genomic_DNA"/>
</dbReference>
<keyword evidence="8 11" id="KW-1133">Transmembrane helix</keyword>
<organism evidence="12">
    <name type="scientific">Desulfobacca acetoxidans</name>
    <dbReference type="NCBI Taxonomy" id="60893"/>
    <lineage>
        <taxon>Bacteria</taxon>
        <taxon>Pseudomonadati</taxon>
        <taxon>Thermodesulfobacteriota</taxon>
        <taxon>Desulfobaccia</taxon>
        <taxon>Desulfobaccales</taxon>
        <taxon>Desulfobaccaceae</taxon>
        <taxon>Desulfobacca</taxon>
    </lineage>
</organism>
<evidence type="ECO:0000256" key="4">
    <source>
        <dbReference type="ARBA" id="ARBA00022692"/>
    </source>
</evidence>
<comment type="subcellular location">
    <subcellularLocation>
        <location evidence="11">Cell membrane</location>
        <topology evidence="11">Single-pass membrane protein</topology>
    </subcellularLocation>
</comment>
<keyword evidence="4 11" id="KW-0812">Transmembrane</keyword>
<keyword evidence="5 11" id="KW-0547">Nucleotide-binding</keyword>
<dbReference type="GO" id="GO:0005886">
    <property type="term" value="C:plasma membrane"/>
    <property type="evidence" value="ECO:0007669"/>
    <property type="project" value="UniProtKB-SubCell"/>
</dbReference>